<gene>
    <name evidence="1" type="ORF">ABV408_06685</name>
</gene>
<protein>
    <submittedName>
        <fullName evidence="1">Uncharacterized protein</fullName>
    </submittedName>
</protein>
<evidence type="ECO:0000313" key="1">
    <source>
        <dbReference type="EMBL" id="XCJ80868.1"/>
    </source>
</evidence>
<reference evidence="1" key="1">
    <citation type="submission" date="2024-06" db="EMBL/GenBank/DDBJ databases">
        <title>Complete genome of Salinicola endophyticus HNIBRBA4755.</title>
        <authorList>
            <person name="Shin S.Y."/>
            <person name="Kang H."/>
            <person name="Song J."/>
        </authorList>
    </citation>
    <scope>NUCLEOTIDE SEQUENCE</scope>
    <source>
        <strain evidence="1">HNIBRBA4755</strain>
    </source>
</reference>
<name>A0AB74UI32_9GAMM</name>
<proteinExistence type="predicted"/>
<dbReference type="AlphaFoldDB" id="A0AB74UI32"/>
<accession>A0AB74UI32</accession>
<dbReference type="RefSeq" id="WP_353981678.1">
    <property type="nucleotide sequence ID" value="NZ_CP159578.1"/>
</dbReference>
<organism evidence="1">
    <name type="scientific">Salinicola endophyticus</name>
    <dbReference type="NCBI Taxonomy" id="1949083"/>
    <lineage>
        <taxon>Bacteria</taxon>
        <taxon>Pseudomonadati</taxon>
        <taxon>Pseudomonadota</taxon>
        <taxon>Gammaproteobacteria</taxon>
        <taxon>Oceanospirillales</taxon>
        <taxon>Halomonadaceae</taxon>
        <taxon>Salinicola</taxon>
    </lineage>
</organism>
<sequence>MDFIIWKDGGNSEAVVISAADMPDGVEQAAELLGVEAEQVNIIEASRIGEADYYGVSHALKG</sequence>
<dbReference type="EMBL" id="CP159578">
    <property type="protein sequence ID" value="XCJ80868.1"/>
    <property type="molecule type" value="Genomic_DNA"/>
</dbReference>